<accession>A0A1I7WR79</accession>
<evidence type="ECO:0000313" key="1">
    <source>
        <dbReference type="Proteomes" id="UP000095283"/>
    </source>
</evidence>
<dbReference type="WBParaSite" id="Hba_07680">
    <property type="protein sequence ID" value="Hba_07680"/>
    <property type="gene ID" value="Hba_07680"/>
</dbReference>
<dbReference type="Proteomes" id="UP000095283">
    <property type="component" value="Unplaced"/>
</dbReference>
<evidence type="ECO:0000313" key="2">
    <source>
        <dbReference type="WBParaSite" id="Hba_07680"/>
    </source>
</evidence>
<keyword evidence="1" id="KW-1185">Reference proteome</keyword>
<dbReference type="AlphaFoldDB" id="A0A1I7WR79"/>
<sequence>MYNVQFYIGLENGRDGIIKSGWNELDDIATPHYRCCYVDKVCAISRRCTKEMNIQQDAIRYTSLIFKKYYFVSNSILFCIC</sequence>
<organism evidence="1 2">
    <name type="scientific">Heterorhabditis bacteriophora</name>
    <name type="common">Entomopathogenic nematode worm</name>
    <dbReference type="NCBI Taxonomy" id="37862"/>
    <lineage>
        <taxon>Eukaryota</taxon>
        <taxon>Metazoa</taxon>
        <taxon>Ecdysozoa</taxon>
        <taxon>Nematoda</taxon>
        <taxon>Chromadorea</taxon>
        <taxon>Rhabditida</taxon>
        <taxon>Rhabditina</taxon>
        <taxon>Rhabditomorpha</taxon>
        <taxon>Strongyloidea</taxon>
        <taxon>Heterorhabditidae</taxon>
        <taxon>Heterorhabditis</taxon>
    </lineage>
</organism>
<proteinExistence type="predicted"/>
<name>A0A1I7WR79_HETBA</name>
<protein>
    <submittedName>
        <fullName evidence="2">Uncharacterized protein</fullName>
    </submittedName>
</protein>
<reference evidence="2" key="1">
    <citation type="submission" date="2016-11" db="UniProtKB">
        <authorList>
            <consortium name="WormBaseParasite"/>
        </authorList>
    </citation>
    <scope>IDENTIFICATION</scope>
</reference>